<dbReference type="EMBL" id="JASNQZ010000004">
    <property type="protein sequence ID" value="KAL0958501.1"/>
    <property type="molecule type" value="Genomic_DNA"/>
</dbReference>
<feature type="region of interest" description="Disordered" evidence="2">
    <location>
        <begin position="303"/>
        <end position="329"/>
    </location>
</feature>
<dbReference type="PANTHER" id="PTHR35606">
    <property type="entry name" value="CELLULOSE-BINDING FAMILY II PROTEIN"/>
    <property type="match status" value="1"/>
</dbReference>
<gene>
    <name evidence="5" type="ORF">HGRIS_000643</name>
</gene>
<feature type="domain" description="CBM1" evidence="4">
    <location>
        <begin position="330"/>
        <end position="365"/>
    </location>
</feature>
<dbReference type="SMART" id="SM00236">
    <property type="entry name" value="fCBD"/>
    <property type="match status" value="1"/>
</dbReference>
<dbReference type="InterPro" id="IPR000254">
    <property type="entry name" value="CBD"/>
</dbReference>
<evidence type="ECO:0000313" key="6">
    <source>
        <dbReference type="Proteomes" id="UP001556367"/>
    </source>
</evidence>
<dbReference type="PROSITE" id="PS00562">
    <property type="entry name" value="CBM1_1"/>
    <property type="match status" value="1"/>
</dbReference>
<dbReference type="PANTHER" id="PTHR35606:SF4">
    <property type="entry name" value="CELLULOSE-BINDING FAMILY II PROTEIN"/>
    <property type="match status" value="1"/>
</dbReference>
<dbReference type="InterPro" id="IPR035971">
    <property type="entry name" value="CBD_sf"/>
</dbReference>
<feature type="chain" id="PRO_5046738654" description="CBM1 domain-containing protein" evidence="3">
    <location>
        <begin position="20"/>
        <end position="366"/>
    </location>
</feature>
<accession>A0ABR3JRT6</accession>
<feature type="signal peptide" evidence="3">
    <location>
        <begin position="1"/>
        <end position="19"/>
    </location>
</feature>
<sequence>MQYLRSLVAAAVLVATVLGTPTPSPAGLTWTDDHESFSNERSLLPTHDTSLTKRQISPSTWSPPSNLVTPLQQVWDHEVQTYNMNFRNFGFDQLIDAKGSINICVRWESNTSVTAADRTAVEAAYKRSYEKWMQWLYKFDSFPFSAVNVKVVGWAVRSTGLLQGSTSGLDVYTTTDSDGIPQCAPACGRFFHQDNNYSQCPGGAARHYDHSLWLTDGFGGGAGGDWGQRIGREYFMSNLNTANIHILLHEMGHTYALDDFYDWTPSGVSGFIMKAGSASQITDFDGWMLRDWWRHLKTRYNLSSPPASTPASTPTSTRTSTTTVPTPGTGTAPLYGQCGGSGWTGPTTCAQGTCKAANEWYSQCVL</sequence>
<organism evidence="5 6">
    <name type="scientific">Hohenbuehelia grisea</name>
    <dbReference type="NCBI Taxonomy" id="104357"/>
    <lineage>
        <taxon>Eukaryota</taxon>
        <taxon>Fungi</taxon>
        <taxon>Dikarya</taxon>
        <taxon>Basidiomycota</taxon>
        <taxon>Agaricomycotina</taxon>
        <taxon>Agaricomycetes</taxon>
        <taxon>Agaricomycetidae</taxon>
        <taxon>Agaricales</taxon>
        <taxon>Pleurotineae</taxon>
        <taxon>Pleurotaceae</taxon>
        <taxon>Hohenbuehelia</taxon>
    </lineage>
</organism>
<evidence type="ECO:0000313" key="5">
    <source>
        <dbReference type="EMBL" id="KAL0958501.1"/>
    </source>
</evidence>
<dbReference type="SUPFAM" id="SSF57180">
    <property type="entry name" value="Cellulose-binding domain"/>
    <property type="match status" value="1"/>
</dbReference>
<evidence type="ECO:0000259" key="4">
    <source>
        <dbReference type="PROSITE" id="PS51164"/>
    </source>
</evidence>
<comment type="caution">
    <text evidence="5">The sequence shown here is derived from an EMBL/GenBank/DDBJ whole genome shotgun (WGS) entry which is preliminary data.</text>
</comment>
<dbReference type="PROSITE" id="PS51164">
    <property type="entry name" value="CBM1_2"/>
    <property type="match status" value="1"/>
</dbReference>
<reference evidence="6" key="1">
    <citation type="submission" date="2024-06" db="EMBL/GenBank/DDBJ databases">
        <title>Multi-omics analyses provide insights into the biosynthesis of the anticancer antibiotic pleurotin in Hohenbuehelia grisea.</title>
        <authorList>
            <person name="Weaver J.A."/>
            <person name="Alberti F."/>
        </authorList>
    </citation>
    <scope>NUCLEOTIDE SEQUENCE [LARGE SCALE GENOMIC DNA]</scope>
    <source>
        <strain evidence="6">T-177</strain>
    </source>
</reference>
<evidence type="ECO:0000256" key="1">
    <source>
        <dbReference type="ARBA" id="ARBA00022729"/>
    </source>
</evidence>
<evidence type="ECO:0000256" key="2">
    <source>
        <dbReference type="SAM" id="MobiDB-lite"/>
    </source>
</evidence>
<keyword evidence="6" id="KW-1185">Reference proteome</keyword>
<keyword evidence="1 3" id="KW-0732">Signal</keyword>
<proteinExistence type="predicted"/>
<dbReference type="Pfam" id="PF00734">
    <property type="entry name" value="CBM_1"/>
    <property type="match status" value="1"/>
</dbReference>
<evidence type="ECO:0000256" key="3">
    <source>
        <dbReference type="SAM" id="SignalP"/>
    </source>
</evidence>
<name>A0ABR3JRT6_9AGAR</name>
<protein>
    <recommendedName>
        <fullName evidence="4">CBM1 domain-containing protein</fullName>
    </recommendedName>
</protein>
<dbReference type="Proteomes" id="UP001556367">
    <property type="component" value="Unassembled WGS sequence"/>
</dbReference>